<sequence>MAAKCRAPPRDTPVSHMSHSPRRPPRAASAPCSLTRASPLPFFPFSSAIVTARQSACALCTSTAVECSGRYCSADSLAPAMAAEKILLVWVSGRSKHPTVNAPRIAPRRPSAARVRRRPSQPAWAHRCAFVELPDRLVWVFRAETVTMLVHVGLSVDTSPSPCPH</sequence>
<dbReference type="InParanoid" id="G8Y0M3"/>
<evidence type="ECO:0000313" key="2">
    <source>
        <dbReference type="EMBL" id="CCE86376.1"/>
    </source>
</evidence>
<name>G8Y0M3_PICSO</name>
<evidence type="ECO:0000313" key="3">
    <source>
        <dbReference type="Proteomes" id="UP000005222"/>
    </source>
</evidence>
<dbReference type="Proteomes" id="UP000005222">
    <property type="component" value="Chromosome N"/>
</dbReference>
<accession>G8Y0M3</accession>
<feature type="region of interest" description="Disordered" evidence="1">
    <location>
        <begin position="1"/>
        <end position="30"/>
    </location>
</feature>
<organism evidence="2 3">
    <name type="scientific">Pichia sorbitophila (strain ATCC MYA-4447 / BCRC 22081 / CBS 7064 / NBRC 10061 / NRRL Y-12695)</name>
    <name type="common">Hybrid yeast</name>
    <dbReference type="NCBI Taxonomy" id="559304"/>
    <lineage>
        <taxon>Eukaryota</taxon>
        <taxon>Fungi</taxon>
        <taxon>Dikarya</taxon>
        <taxon>Ascomycota</taxon>
        <taxon>Saccharomycotina</taxon>
        <taxon>Pichiomycetes</taxon>
        <taxon>Debaryomycetaceae</taxon>
        <taxon>Millerozyma</taxon>
    </lineage>
</organism>
<protein>
    <submittedName>
        <fullName evidence="2">Piso0_004861 protein</fullName>
    </submittedName>
</protein>
<gene>
    <name evidence="2" type="primary">Piso0_004861</name>
    <name evidence="2" type="ORF">GNLVRS01_PISO0N02741g</name>
</gene>
<reference evidence="2 3" key="1">
    <citation type="journal article" date="2012" name="G3 (Bethesda)">
        <title>Pichia sorbitophila, an interspecies yeast hybrid reveals early steps of genome resolution following polyploidization.</title>
        <authorList>
            <person name="Leh Louis V."/>
            <person name="Despons L."/>
            <person name="Friedrich A."/>
            <person name="Martin T."/>
            <person name="Durrens P."/>
            <person name="Casaregola S."/>
            <person name="Neuveglise C."/>
            <person name="Fairhead C."/>
            <person name="Marck C."/>
            <person name="Cruz J.A."/>
            <person name="Straub M.L."/>
            <person name="Kugler V."/>
            <person name="Sacerdot C."/>
            <person name="Uzunov Z."/>
            <person name="Thierry A."/>
            <person name="Weiss S."/>
            <person name="Bleykasten C."/>
            <person name="De Montigny J."/>
            <person name="Jacques N."/>
            <person name="Jung P."/>
            <person name="Lemaire M."/>
            <person name="Mallet S."/>
            <person name="Morel G."/>
            <person name="Richard G.F."/>
            <person name="Sarkar A."/>
            <person name="Savel G."/>
            <person name="Schacherer J."/>
            <person name="Seret M.L."/>
            <person name="Talla E."/>
            <person name="Samson G."/>
            <person name="Jubin C."/>
            <person name="Poulain J."/>
            <person name="Vacherie B."/>
            <person name="Barbe V."/>
            <person name="Pelletier E."/>
            <person name="Sherman D.J."/>
            <person name="Westhof E."/>
            <person name="Weissenbach J."/>
            <person name="Baret P.V."/>
            <person name="Wincker P."/>
            <person name="Gaillardin C."/>
            <person name="Dujon B."/>
            <person name="Souciet J.L."/>
        </authorList>
    </citation>
    <scope>NUCLEOTIDE SEQUENCE [LARGE SCALE GENOMIC DNA]</scope>
    <source>
        <strain evidence="3">ATCC MYA-4447 / BCRC 22081 / CBS 7064 / NBRC 10061 / NRRL Y-12695</strain>
    </source>
</reference>
<proteinExistence type="predicted"/>
<dbReference type="EMBL" id="FO082046">
    <property type="protein sequence ID" value="CCE86376.1"/>
    <property type="molecule type" value="Genomic_DNA"/>
</dbReference>
<keyword evidence="3" id="KW-1185">Reference proteome</keyword>
<evidence type="ECO:0000256" key="1">
    <source>
        <dbReference type="SAM" id="MobiDB-lite"/>
    </source>
</evidence>
<dbReference type="HOGENOM" id="CLU_1611408_0_0_1"/>
<dbReference type="AlphaFoldDB" id="G8Y0M3"/>